<dbReference type="InterPro" id="IPR041698">
    <property type="entry name" value="Methyltransf_25"/>
</dbReference>
<dbReference type="GO" id="GO:0008168">
    <property type="term" value="F:methyltransferase activity"/>
    <property type="evidence" value="ECO:0007669"/>
    <property type="project" value="UniProtKB-KW"/>
</dbReference>
<keyword evidence="3" id="KW-0489">Methyltransferase</keyword>
<keyword evidence="3" id="KW-0808">Transferase</keyword>
<dbReference type="PIRSF" id="PIRSF018249">
    <property type="entry name" value="MyrA_prd"/>
    <property type="match status" value="1"/>
</dbReference>
<protein>
    <submittedName>
        <fullName evidence="3">Methyltransferase domain-containing protein</fullName>
    </submittedName>
</protein>
<dbReference type="CDD" id="cd02440">
    <property type="entry name" value="AdoMet_MTases"/>
    <property type="match status" value="1"/>
</dbReference>
<comment type="caution">
    <text evidence="3">The sequence shown here is derived from an EMBL/GenBank/DDBJ whole genome shotgun (WGS) entry which is preliminary data.</text>
</comment>
<proteinExistence type="predicted"/>
<dbReference type="InterPro" id="IPR048647">
    <property type="entry name" value="RlmA_N"/>
</dbReference>
<feature type="domain" description="Methyltransferase" evidence="1">
    <location>
        <begin position="92"/>
        <end position="176"/>
    </location>
</feature>
<evidence type="ECO:0000259" key="2">
    <source>
        <dbReference type="Pfam" id="PF21302"/>
    </source>
</evidence>
<keyword evidence="4" id="KW-1185">Reference proteome</keyword>
<dbReference type="GO" id="GO:0032259">
    <property type="term" value="P:methylation"/>
    <property type="evidence" value="ECO:0007669"/>
    <property type="project" value="UniProtKB-KW"/>
</dbReference>
<organism evidence="3 4">
    <name type="scientific">Leifsonia virtsii</name>
    <dbReference type="NCBI Taxonomy" id="3035915"/>
    <lineage>
        <taxon>Bacteria</taxon>
        <taxon>Bacillati</taxon>
        <taxon>Actinomycetota</taxon>
        <taxon>Actinomycetes</taxon>
        <taxon>Micrococcales</taxon>
        <taxon>Microbacteriaceae</taxon>
        <taxon>Leifsonia</taxon>
    </lineage>
</organism>
<dbReference type="SUPFAM" id="SSF53335">
    <property type="entry name" value="S-adenosyl-L-methionine-dependent methyltransferases"/>
    <property type="match status" value="1"/>
</dbReference>
<dbReference type="Proteomes" id="UP001174210">
    <property type="component" value="Unassembled WGS sequence"/>
</dbReference>
<dbReference type="EMBL" id="JAROCB010000001">
    <property type="protein sequence ID" value="MDN4595860.1"/>
    <property type="molecule type" value="Genomic_DNA"/>
</dbReference>
<gene>
    <name evidence="3" type="ORF">P5G59_01770</name>
</gene>
<sequence>MTVDLPRLASWLRCPVCAADLEPVDRLTLGCANGHRHDVNKRGFVSLLGGGTKHLGDTAEMLEARELVLEGGAYSPIADAVAAATAGPGARVLDAGAGTGYYLRAALAASPDAVGLAMDLSPQAVARAVRASESVDGLVADTWRPLPVRSEIADTVLDVFAPRNLPEFHRVLRPGGSLVVVVPRPDHLGSLRAAGTMLDIPSDKAEDVTTAAAPLYALHTRETVEYDLPLTDALRAALAGMGPSARHAAAAAPAHVDATRVAVDVLRLTRR</sequence>
<accession>A0ABT8IST2</accession>
<feature type="domain" description="23S rRNA (guanine(745)-N(1))-methyltransferase N-terminal" evidence="2">
    <location>
        <begin position="13"/>
        <end position="49"/>
    </location>
</feature>
<evidence type="ECO:0000259" key="1">
    <source>
        <dbReference type="Pfam" id="PF13649"/>
    </source>
</evidence>
<dbReference type="Pfam" id="PF21302">
    <property type="entry name" value="Zn_ribbon_RlmA"/>
    <property type="match status" value="1"/>
</dbReference>
<dbReference type="Gene3D" id="3.40.50.150">
    <property type="entry name" value="Vaccinia Virus protein VP39"/>
    <property type="match status" value="1"/>
</dbReference>
<evidence type="ECO:0000313" key="4">
    <source>
        <dbReference type="Proteomes" id="UP001174210"/>
    </source>
</evidence>
<dbReference type="InterPro" id="IPR016718">
    <property type="entry name" value="rRNA_m1G-MeTrfase_A_prd"/>
</dbReference>
<evidence type="ECO:0000313" key="3">
    <source>
        <dbReference type="EMBL" id="MDN4595860.1"/>
    </source>
</evidence>
<dbReference type="RefSeq" id="WP_301215403.1">
    <property type="nucleotide sequence ID" value="NZ_JAROCB010000001.1"/>
</dbReference>
<dbReference type="InterPro" id="IPR029063">
    <property type="entry name" value="SAM-dependent_MTases_sf"/>
</dbReference>
<reference evidence="3" key="1">
    <citation type="submission" date="2023-03" db="EMBL/GenBank/DDBJ databases">
        <title>MT1 and MT2 Draft Genomes of Novel Species.</title>
        <authorList>
            <person name="Venkateswaran K."/>
        </authorList>
    </citation>
    <scope>NUCLEOTIDE SEQUENCE</scope>
    <source>
        <strain evidence="3">F6_8S_P_1A</strain>
    </source>
</reference>
<name>A0ABT8IST2_9MICO</name>
<dbReference type="Pfam" id="PF13649">
    <property type="entry name" value="Methyltransf_25"/>
    <property type="match status" value="1"/>
</dbReference>